<dbReference type="InterPro" id="IPR034202">
    <property type="entry name" value="Subtilisin_Carlsberg-like"/>
</dbReference>
<dbReference type="STRING" id="1120920.SAMN03080599_00388"/>
<sequence>MKTKSIFSVYMALLLSLILVLTSLLSGASYASGAAPASAFDKEKAAVLIAFHEQPGRSEEALIRALGGEVRHTYHLVPAMAATLPQAALDGLRHNPKVALIEPDLTVHALEDTYPWGITRIGADLVHQQGNTGDGIKVGIIDTGLDKTHPDLAGKYAGGYDFVNNDADPMDDHGHGTHVAGTIAAVMNDAGLIGAAPDVSLYALKVLGADGSGALSGIIAAVEWCVDNDIQITNNSYGILTDPGATFKAAFDAAYADGVLQIAAAGNDRSKWYTIFFSDIVSYPAWYASVVAVAATDSANKVASFSSFGPSVELSAPGVSIESTIPGGAYATWSGTSMATPHVVGAAALVMKSGVASAAAVRERLQITADDLGPVGRDRDYGFGLVDADEAALSTTPDNVAPSVSIASPVDGAVYTVGDSITFTATASDPEDGDLTGAIAWSSNRDGALGTGGSFSLTTLSVGTHEIVATVTDSGGLTGSDLVGMTVKSSTAVNTPPVVTISSPSDGYIFNTSDTIAFRATALDAEDGDLTDAITWSISDGTNTNYYFGPSWDLTLPVGYYTGIATVSDSEVEVGFSMVQFEVEEAIVATISVSSITYQEVPARANKINLEITVQLDAVVSNTSVSCVVTRDGKTVLTATKVASDGKTVFTLNNIKAGTYVTQITNVTAAGYEWDGKTPANQHVFP</sequence>
<evidence type="ECO:0000256" key="8">
    <source>
        <dbReference type="SAM" id="SignalP"/>
    </source>
</evidence>
<feature type="signal peptide" evidence="8">
    <location>
        <begin position="1"/>
        <end position="31"/>
    </location>
</feature>
<dbReference type="Pfam" id="PF00082">
    <property type="entry name" value="Peptidase_S8"/>
    <property type="match status" value="1"/>
</dbReference>
<accession>A0A1G5RRL9</accession>
<dbReference type="PANTHER" id="PTHR43806">
    <property type="entry name" value="PEPTIDASE S8"/>
    <property type="match status" value="1"/>
</dbReference>
<feature type="domain" description="Peptidase S8/S53" evidence="9">
    <location>
        <begin position="133"/>
        <end position="384"/>
    </location>
</feature>
<keyword evidence="2 6" id="KW-0645">Protease</keyword>
<dbReference type="PROSITE" id="PS00138">
    <property type="entry name" value="SUBTILASE_SER"/>
    <property type="match status" value="1"/>
</dbReference>
<dbReference type="SUPFAM" id="SSF54897">
    <property type="entry name" value="Protease propeptides/inhibitors"/>
    <property type="match status" value="1"/>
</dbReference>
<feature type="active site" description="Charge relay system" evidence="6">
    <location>
        <position position="142"/>
    </location>
</feature>
<keyword evidence="11" id="KW-1185">Reference proteome</keyword>
<dbReference type="PROSITE" id="PS00136">
    <property type="entry name" value="SUBTILASE_ASP"/>
    <property type="match status" value="1"/>
</dbReference>
<feature type="active site" description="Charge relay system" evidence="6">
    <location>
        <position position="175"/>
    </location>
</feature>
<dbReference type="GO" id="GO:0046872">
    <property type="term" value="F:metal ion binding"/>
    <property type="evidence" value="ECO:0007669"/>
    <property type="project" value="UniProtKB-KW"/>
</dbReference>
<dbReference type="InterPro" id="IPR023828">
    <property type="entry name" value="Peptidase_S8_Ser-AS"/>
</dbReference>
<dbReference type="Gene3D" id="3.40.50.200">
    <property type="entry name" value="Peptidase S8/S53 domain"/>
    <property type="match status" value="1"/>
</dbReference>
<dbReference type="AlphaFoldDB" id="A0A1G5RRL9"/>
<evidence type="ECO:0000256" key="3">
    <source>
        <dbReference type="ARBA" id="ARBA00022723"/>
    </source>
</evidence>
<dbReference type="PRINTS" id="PR00723">
    <property type="entry name" value="SUBTILISIN"/>
</dbReference>
<dbReference type="InterPro" id="IPR050131">
    <property type="entry name" value="Peptidase_S8_subtilisin-like"/>
</dbReference>
<dbReference type="SUPFAM" id="SSF52743">
    <property type="entry name" value="Subtilisin-like"/>
    <property type="match status" value="1"/>
</dbReference>
<dbReference type="InterPro" id="IPR023827">
    <property type="entry name" value="Peptidase_S8_Asp-AS"/>
</dbReference>
<dbReference type="InterPro" id="IPR013783">
    <property type="entry name" value="Ig-like_fold"/>
</dbReference>
<dbReference type="PANTHER" id="PTHR43806:SF11">
    <property type="entry name" value="CEREVISIN-RELATED"/>
    <property type="match status" value="1"/>
</dbReference>
<dbReference type="InterPro" id="IPR036852">
    <property type="entry name" value="Peptidase_S8/S53_dom_sf"/>
</dbReference>
<proteinExistence type="inferred from homology"/>
<keyword evidence="8" id="KW-0732">Signal</keyword>
<dbReference type="GO" id="GO:0006508">
    <property type="term" value="P:proteolysis"/>
    <property type="evidence" value="ECO:0007669"/>
    <property type="project" value="UniProtKB-KW"/>
</dbReference>
<dbReference type="Gene3D" id="2.60.40.10">
    <property type="entry name" value="Immunoglobulins"/>
    <property type="match status" value="1"/>
</dbReference>
<dbReference type="InterPro" id="IPR022398">
    <property type="entry name" value="Peptidase_S8_His-AS"/>
</dbReference>
<feature type="active site" description="Charge relay system" evidence="6">
    <location>
        <position position="337"/>
    </location>
</feature>
<dbReference type="Gene3D" id="3.30.70.80">
    <property type="entry name" value="Peptidase S8 propeptide/proteinase inhibitor I9"/>
    <property type="match status" value="1"/>
</dbReference>
<dbReference type="Proteomes" id="UP000199208">
    <property type="component" value="Unassembled WGS sequence"/>
</dbReference>
<dbReference type="InterPro" id="IPR015500">
    <property type="entry name" value="Peptidase_S8_subtilisin-rel"/>
</dbReference>
<comment type="similarity">
    <text evidence="1 6 7">Belongs to the peptidase S8 family.</text>
</comment>
<keyword evidence="5 6" id="KW-0720">Serine protease</keyword>
<organism evidence="10 11">
    <name type="scientific">Acidaminobacter hydrogenoformans DSM 2784</name>
    <dbReference type="NCBI Taxonomy" id="1120920"/>
    <lineage>
        <taxon>Bacteria</taxon>
        <taxon>Bacillati</taxon>
        <taxon>Bacillota</taxon>
        <taxon>Clostridia</taxon>
        <taxon>Peptostreptococcales</taxon>
        <taxon>Acidaminobacteraceae</taxon>
        <taxon>Acidaminobacter</taxon>
    </lineage>
</organism>
<dbReference type="InterPro" id="IPR037045">
    <property type="entry name" value="S8pro/Inhibitor_I9_sf"/>
</dbReference>
<name>A0A1G5RRL9_9FIRM</name>
<evidence type="ECO:0000256" key="1">
    <source>
        <dbReference type="ARBA" id="ARBA00011073"/>
    </source>
</evidence>
<feature type="chain" id="PRO_5039090305" evidence="8">
    <location>
        <begin position="32"/>
        <end position="686"/>
    </location>
</feature>
<dbReference type="CDD" id="cd07477">
    <property type="entry name" value="Peptidases_S8_Subtilisin_subset"/>
    <property type="match status" value="1"/>
</dbReference>
<evidence type="ECO:0000259" key="9">
    <source>
        <dbReference type="Pfam" id="PF00082"/>
    </source>
</evidence>
<dbReference type="EMBL" id="FMWL01000002">
    <property type="protein sequence ID" value="SCZ76745.1"/>
    <property type="molecule type" value="Genomic_DNA"/>
</dbReference>
<evidence type="ECO:0000256" key="7">
    <source>
        <dbReference type="RuleBase" id="RU003355"/>
    </source>
</evidence>
<reference evidence="10 11" key="1">
    <citation type="submission" date="2016-10" db="EMBL/GenBank/DDBJ databases">
        <authorList>
            <person name="de Groot N.N."/>
        </authorList>
    </citation>
    <scope>NUCLEOTIDE SEQUENCE [LARGE SCALE GENOMIC DNA]</scope>
    <source>
        <strain evidence="10 11">DSM 2784</strain>
    </source>
</reference>
<dbReference type="OrthoDB" id="9798386at2"/>
<evidence type="ECO:0000256" key="5">
    <source>
        <dbReference type="ARBA" id="ARBA00022825"/>
    </source>
</evidence>
<keyword evidence="4 6" id="KW-0378">Hydrolase</keyword>
<dbReference type="RefSeq" id="WP_092589209.1">
    <property type="nucleotide sequence ID" value="NZ_FMWL01000002.1"/>
</dbReference>
<dbReference type="GO" id="GO:0004252">
    <property type="term" value="F:serine-type endopeptidase activity"/>
    <property type="evidence" value="ECO:0007669"/>
    <property type="project" value="UniProtKB-UniRule"/>
</dbReference>
<dbReference type="PROSITE" id="PS00137">
    <property type="entry name" value="SUBTILASE_HIS"/>
    <property type="match status" value="1"/>
</dbReference>
<evidence type="ECO:0000256" key="6">
    <source>
        <dbReference type="PROSITE-ProRule" id="PRU01240"/>
    </source>
</evidence>
<keyword evidence="3" id="KW-0479">Metal-binding</keyword>
<dbReference type="InterPro" id="IPR000209">
    <property type="entry name" value="Peptidase_S8/S53_dom"/>
</dbReference>
<evidence type="ECO:0000256" key="4">
    <source>
        <dbReference type="ARBA" id="ARBA00022801"/>
    </source>
</evidence>
<evidence type="ECO:0000313" key="11">
    <source>
        <dbReference type="Proteomes" id="UP000199208"/>
    </source>
</evidence>
<protein>
    <submittedName>
        <fullName evidence="10">Subtilase family protein</fullName>
    </submittedName>
</protein>
<evidence type="ECO:0000256" key="2">
    <source>
        <dbReference type="ARBA" id="ARBA00022670"/>
    </source>
</evidence>
<dbReference type="PROSITE" id="PS51892">
    <property type="entry name" value="SUBTILASE"/>
    <property type="match status" value="1"/>
</dbReference>
<dbReference type="Pfam" id="PF17957">
    <property type="entry name" value="Big_7"/>
    <property type="match status" value="1"/>
</dbReference>
<evidence type="ECO:0000313" key="10">
    <source>
        <dbReference type="EMBL" id="SCZ76745.1"/>
    </source>
</evidence>
<gene>
    <name evidence="10" type="ORF">SAMN03080599_00388</name>
</gene>